<reference evidence="3 4" key="1">
    <citation type="submission" date="2019-07" db="EMBL/GenBank/DDBJ databases">
        <title>Georgenia wutianyii sp. nov. and Georgenia *** sp. nov. isolated from plateau pika (Ochotona curzoniae) in the Qinghai-Tibet plateau of China.</title>
        <authorList>
            <person name="Tian Z."/>
        </authorList>
    </citation>
    <scope>NUCLEOTIDE SEQUENCE [LARGE SCALE GENOMIC DNA]</scope>
    <source>
        <strain evidence="3 4">Z446</strain>
    </source>
</reference>
<keyword evidence="2" id="KW-0812">Transmembrane</keyword>
<dbReference type="RefSeq" id="WP_143417967.1">
    <property type="nucleotide sequence ID" value="NZ_VJXR01000016.1"/>
</dbReference>
<proteinExistence type="predicted"/>
<feature type="transmembrane region" description="Helical" evidence="2">
    <location>
        <begin position="271"/>
        <end position="292"/>
    </location>
</feature>
<protein>
    <recommendedName>
        <fullName evidence="5">TrbL/VirB6 plasmid conjugal transfer protein</fullName>
    </recommendedName>
</protein>
<keyword evidence="4" id="KW-1185">Reference proteome</keyword>
<comment type="caution">
    <text evidence="3">The sequence shown here is derived from an EMBL/GenBank/DDBJ whole genome shotgun (WGS) entry which is preliminary data.</text>
</comment>
<name>A0A552WT82_9MICO</name>
<feature type="compositionally biased region" description="Pro residues" evidence="1">
    <location>
        <begin position="11"/>
        <end position="22"/>
    </location>
</feature>
<evidence type="ECO:0000256" key="2">
    <source>
        <dbReference type="SAM" id="Phobius"/>
    </source>
</evidence>
<gene>
    <name evidence="3" type="ORF">FJ693_07815</name>
</gene>
<feature type="region of interest" description="Disordered" evidence="1">
    <location>
        <begin position="1"/>
        <end position="22"/>
    </location>
</feature>
<accession>A0A552WT82</accession>
<evidence type="ECO:0000256" key="1">
    <source>
        <dbReference type="SAM" id="MobiDB-lite"/>
    </source>
</evidence>
<keyword evidence="2" id="KW-0472">Membrane</keyword>
<sequence>MATSDLTVAPLPGPTPLPGTVPSPDPTTVVAFDVDPLGFLFTNVKEAAHGLTTELLPWLMNATQPDLSAQWFLDAYRISFAAAVFLWVALLLWNLVRAARRVITGAELAESFTTYSLLFLAGAMYGPAAGWVVVRFFGALSESLMSWASGGQVPTAVDSLADMIAATEPDGVTGGVVVALIVMSLLLLGLILVAVVLVVTTVTLYFTGALVPLALAWLVDPAHRRTGTRMITTWVAILAAKPLVFFLLGIALRMTAAQTRWLSTDPRVEQLATLTAAAMAMILAALAPFALLRITPRMPTPALSMGGPAARGEAGPAGESSVARVARLQAEHASGVAVVGGPGALLPMFSNVHVRPLPAEPGPVQRAAMAQQSRDEGTTAEPGRLSAPASGTGGSGDGGTGGSGDGPRPASAEAADGGGAVDASAEAPEAAIDAPRPDGGGTR</sequence>
<feature type="region of interest" description="Disordered" evidence="1">
    <location>
        <begin position="357"/>
        <end position="443"/>
    </location>
</feature>
<evidence type="ECO:0008006" key="5">
    <source>
        <dbReference type="Google" id="ProtNLM"/>
    </source>
</evidence>
<evidence type="ECO:0000313" key="3">
    <source>
        <dbReference type="EMBL" id="TRW45905.1"/>
    </source>
</evidence>
<dbReference type="AlphaFoldDB" id="A0A552WT82"/>
<feature type="compositionally biased region" description="Low complexity" evidence="1">
    <location>
        <begin position="410"/>
        <end position="434"/>
    </location>
</feature>
<feature type="transmembrane region" description="Helical" evidence="2">
    <location>
        <begin position="75"/>
        <end position="96"/>
    </location>
</feature>
<dbReference type="EMBL" id="VJXR01000016">
    <property type="protein sequence ID" value="TRW45905.1"/>
    <property type="molecule type" value="Genomic_DNA"/>
</dbReference>
<feature type="transmembrane region" description="Helical" evidence="2">
    <location>
        <begin position="186"/>
        <end position="219"/>
    </location>
</feature>
<feature type="transmembrane region" description="Helical" evidence="2">
    <location>
        <begin position="117"/>
        <end position="137"/>
    </location>
</feature>
<keyword evidence="2" id="KW-1133">Transmembrane helix</keyword>
<feature type="transmembrane region" description="Helical" evidence="2">
    <location>
        <begin position="231"/>
        <end position="251"/>
    </location>
</feature>
<organism evidence="3 4">
    <name type="scientific">Georgenia yuyongxinii</name>
    <dbReference type="NCBI Taxonomy" id="2589797"/>
    <lineage>
        <taxon>Bacteria</taxon>
        <taxon>Bacillati</taxon>
        <taxon>Actinomycetota</taxon>
        <taxon>Actinomycetes</taxon>
        <taxon>Micrococcales</taxon>
        <taxon>Bogoriellaceae</taxon>
        <taxon>Georgenia</taxon>
    </lineage>
</organism>
<evidence type="ECO:0000313" key="4">
    <source>
        <dbReference type="Proteomes" id="UP000318693"/>
    </source>
</evidence>
<feature type="compositionally biased region" description="Gly residues" evidence="1">
    <location>
        <begin position="391"/>
        <end position="405"/>
    </location>
</feature>
<dbReference type="Proteomes" id="UP000318693">
    <property type="component" value="Unassembled WGS sequence"/>
</dbReference>